<reference evidence="2" key="1">
    <citation type="submission" date="2017-07" db="EMBL/GenBank/DDBJ databases">
        <title>Taro Niue Genome Assembly and Annotation.</title>
        <authorList>
            <person name="Atibalentja N."/>
            <person name="Keating K."/>
            <person name="Fields C.J."/>
        </authorList>
    </citation>
    <scope>NUCLEOTIDE SEQUENCE</scope>
    <source>
        <strain evidence="2">Niue_2</strain>
        <tissue evidence="2">Leaf</tissue>
    </source>
</reference>
<dbReference type="OrthoDB" id="434647at2759"/>
<evidence type="ECO:0000256" key="1">
    <source>
        <dbReference type="SAM" id="MobiDB-lite"/>
    </source>
</evidence>
<protein>
    <recommendedName>
        <fullName evidence="4">HVA22-like protein</fullName>
    </recommendedName>
</protein>
<feature type="compositionally biased region" description="Pro residues" evidence="1">
    <location>
        <begin position="77"/>
        <end position="87"/>
    </location>
</feature>
<evidence type="ECO:0000313" key="2">
    <source>
        <dbReference type="EMBL" id="MQM13117.1"/>
    </source>
</evidence>
<sequence length="140" mass="16446">MQGTWYMYNAFFMPFLARHEPRISRKLQEIRDKSGDLLFFYIKNFTEKGQSMFFELLSYFVKEASGPPPTQGSGRPTDPPPSAPPMPAQDSRHRRRGGRNPPPEAEYQEQVNRNGGSEMDRFMRDGPFDYLRNDHLRRRD</sequence>
<dbReference type="EMBL" id="NMUH01005567">
    <property type="protein sequence ID" value="MQM13117.1"/>
    <property type="molecule type" value="Genomic_DNA"/>
</dbReference>
<evidence type="ECO:0008006" key="4">
    <source>
        <dbReference type="Google" id="ProtNLM"/>
    </source>
</evidence>
<evidence type="ECO:0000313" key="3">
    <source>
        <dbReference type="Proteomes" id="UP000652761"/>
    </source>
</evidence>
<accession>A0A843WY19</accession>
<comment type="caution">
    <text evidence="2">The sequence shown here is derived from an EMBL/GenBank/DDBJ whole genome shotgun (WGS) entry which is preliminary data.</text>
</comment>
<keyword evidence="3" id="KW-1185">Reference proteome</keyword>
<gene>
    <name evidence="2" type="ORF">Taro_046039</name>
</gene>
<feature type="compositionally biased region" description="Basic and acidic residues" evidence="1">
    <location>
        <begin position="118"/>
        <end position="134"/>
    </location>
</feature>
<feature type="region of interest" description="Disordered" evidence="1">
    <location>
        <begin position="64"/>
        <end position="140"/>
    </location>
</feature>
<dbReference type="AlphaFoldDB" id="A0A843WY19"/>
<name>A0A843WY19_COLES</name>
<proteinExistence type="predicted"/>
<organism evidence="2 3">
    <name type="scientific">Colocasia esculenta</name>
    <name type="common">Wild taro</name>
    <name type="synonym">Arum esculentum</name>
    <dbReference type="NCBI Taxonomy" id="4460"/>
    <lineage>
        <taxon>Eukaryota</taxon>
        <taxon>Viridiplantae</taxon>
        <taxon>Streptophyta</taxon>
        <taxon>Embryophyta</taxon>
        <taxon>Tracheophyta</taxon>
        <taxon>Spermatophyta</taxon>
        <taxon>Magnoliopsida</taxon>
        <taxon>Liliopsida</taxon>
        <taxon>Araceae</taxon>
        <taxon>Aroideae</taxon>
        <taxon>Colocasieae</taxon>
        <taxon>Colocasia</taxon>
    </lineage>
</organism>
<dbReference type="Proteomes" id="UP000652761">
    <property type="component" value="Unassembled WGS sequence"/>
</dbReference>